<reference evidence="2" key="2">
    <citation type="submission" date="2015-06" db="UniProtKB">
        <authorList>
            <consortium name="EnsemblPlants"/>
        </authorList>
    </citation>
    <scope>IDENTIFICATION</scope>
    <source>
        <strain evidence="2">DM1-3 516 R44</strain>
    </source>
</reference>
<sequence>MVNTRFNDVSPVAPVNESAEESTARGRGRGRGRGRARGRGRERVAPTRGGAPVENAPKDEATPTHHEEMVNTRFNDVSPVAPVNDLAKESTGRGRS</sequence>
<dbReference type="AlphaFoldDB" id="M1DJB4"/>
<dbReference type="EnsemblPlants" id="PGSC0003DMT400089975">
    <property type="protein sequence ID" value="PGSC0003DMT400089975"/>
    <property type="gene ID" value="PGSC0003DMG400039546"/>
</dbReference>
<proteinExistence type="predicted"/>
<dbReference type="HOGENOM" id="CLU_059105_2_1_1"/>
<feature type="compositionally biased region" description="Basic and acidic residues" evidence="1">
    <location>
        <begin position="56"/>
        <end position="70"/>
    </location>
</feature>
<feature type="region of interest" description="Disordered" evidence="1">
    <location>
        <begin position="1"/>
        <end position="96"/>
    </location>
</feature>
<keyword evidence="3" id="KW-1185">Reference proteome</keyword>
<feature type="compositionally biased region" description="Basic and acidic residues" evidence="1">
    <location>
        <begin position="86"/>
        <end position="96"/>
    </location>
</feature>
<evidence type="ECO:0000313" key="3">
    <source>
        <dbReference type="Proteomes" id="UP000011115"/>
    </source>
</evidence>
<organism evidence="2 3">
    <name type="scientific">Solanum tuberosum</name>
    <name type="common">Potato</name>
    <dbReference type="NCBI Taxonomy" id="4113"/>
    <lineage>
        <taxon>Eukaryota</taxon>
        <taxon>Viridiplantae</taxon>
        <taxon>Streptophyta</taxon>
        <taxon>Embryophyta</taxon>
        <taxon>Tracheophyta</taxon>
        <taxon>Spermatophyta</taxon>
        <taxon>Magnoliopsida</taxon>
        <taxon>eudicotyledons</taxon>
        <taxon>Gunneridae</taxon>
        <taxon>Pentapetalae</taxon>
        <taxon>asterids</taxon>
        <taxon>lamiids</taxon>
        <taxon>Solanales</taxon>
        <taxon>Solanaceae</taxon>
        <taxon>Solanoideae</taxon>
        <taxon>Solaneae</taxon>
        <taxon>Solanum</taxon>
    </lineage>
</organism>
<reference evidence="3" key="1">
    <citation type="journal article" date="2011" name="Nature">
        <title>Genome sequence and analysis of the tuber crop potato.</title>
        <authorList>
            <consortium name="The Potato Genome Sequencing Consortium"/>
        </authorList>
    </citation>
    <scope>NUCLEOTIDE SEQUENCE [LARGE SCALE GENOMIC DNA]</scope>
    <source>
        <strain evidence="3">cv. DM1-3 516 R44</strain>
    </source>
</reference>
<evidence type="ECO:0000256" key="1">
    <source>
        <dbReference type="SAM" id="MobiDB-lite"/>
    </source>
</evidence>
<dbReference type="InParanoid" id="M1DJB4"/>
<dbReference type="Proteomes" id="UP000011115">
    <property type="component" value="Unassembled WGS sequence"/>
</dbReference>
<dbReference type="PaxDb" id="4113-PGSC0003DMT400089975"/>
<name>M1DJB4_SOLTU</name>
<feature type="compositionally biased region" description="Basic residues" evidence="1">
    <location>
        <begin position="26"/>
        <end position="38"/>
    </location>
</feature>
<evidence type="ECO:0000313" key="2">
    <source>
        <dbReference type="EnsemblPlants" id="PGSC0003DMT400089975"/>
    </source>
</evidence>
<accession>M1DJB4</accession>
<protein>
    <submittedName>
        <fullName evidence="2">Uncharacterized protein</fullName>
    </submittedName>
</protein>
<dbReference type="Gramene" id="PGSC0003DMT400089975">
    <property type="protein sequence ID" value="PGSC0003DMT400089975"/>
    <property type="gene ID" value="PGSC0003DMG400039546"/>
</dbReference>